<evidence type="ECO:0000256" key="1">
    <source>
        <dbReference type="PROSITE-ProRule" id="PRU10141"/>
    </source>
</evidence>
<feature type="binding site" evidence="1">
    <location>
        <position position="234"/>
    </location>
    <ligand>
        <name>ATP</name>
        <dbReference type="ChEBI" id="CHEBI:30616"/>
    </ligand>
</feature>
<comment type="caution">
    <text evidence="4">The sequence shown here is derived from an EMBL/GenBank/DDBJ whole genome shotgun (WGS) entry which is preliminary data.</text>
</comment>
<keyword evidence="1" id="KW-0547">Nucleotide-binding</keyword>
<dbReference type="Pfam" id="PF00069">
    <property type="entry name" value="Pkinase"/>
    <property type="match status" value="1"/>
</dbReference>
<keyword evidence="5" id="KW-1185">Reference proteome</keyword>
<keyword evidence="1" id="KW-0067">ATP-binding</keyword>
<protein>
    <submittedName>
        <fullName evidence="4">Kinase-like domain-containing protein</fullName>
    </submittedName>
</protein>
<organism evidence="4 5">
    <name type="scientific">Rhypophila decipiens</name>
    <dbReference type="NCBI Taxonomy" id="261697"/>
    <lineage>
        <taxon>Eukaryota</taxon>
        <taxon>Fungi</taxon>
        <taxon>Dikarya</taxon>
        <taxon>Ascomycota</taxon>
        <taxon>Pezizomycotina</taxon>
        <taxon>Sordariomycetes</taxon>
        <taxon>Sordariomycetidae</taxon>
        <taxon>Sordariales</taxon>
        <taxon>Naviculisporaceae</taxon>
        <taxon>Rhypophila</taxon>
    </lineage>
</organism>
<dbReference type="InterPro" id="IPR000719">
    <property type="entry name" value="Prot_kinase_dom"/>
</dbReference>
<gene>
    <name evidence="4" type="ORF">QBC37DRAFT_346273</name>
</gene>
<accession>A0AAN6Y464</accession>
<feature type="region of interest" description="Disordered" evidence="2">
    <location>
        <begin position="1"/>
        <end position="35"/>
    </location>
</feature>
<dbReference type="SMART" id="SM00220">
    <property type="entry name" value="S_TKc"/>
    <property type="match status" value="1"/>
</dbReference>
<feature type="domain" description="Protein kinase" evidence="3">
    <location>
        <begin position="198"/>
        <end position="557"/>
    </location>
</feature>
<reference evidence="4" key="1">
    <citation type="journal article" date="2023" name="Mol. Phylogenet. Evol.">
        <title>Genome-scale phylogeny and comparative genomics of the fungal order Sordariales.</title>
        <authorList>
            <person name="Hensen N."/>
            <person name="Bonometti L."/>
            <person name="Westerberg I."/>
            <person name="Brannstrom I.O."/>
            <person name="Guillou S."/>
            <person name="Cros-Aarteil S."/>
            <person name="Calhoun S."/>
            <person name="Haridas S."/>
            <person name="Kuo A."/>
            <person name="Mondo S."/>
            <person name="Pangilinan J."/>
            <person name="Riley R."/>
            <person name="LaButti K."/>
            <person name="Andreopoulos B."/>
            <person name="Lipzen A."/>
            <person name="Chen C."/>
            <person name="Yan M."/>
            <person name="Daum C."/>
            <person name="Ng V."/>
            <person name="Clum A."/>
            <person name="Steindorff A."/>
            <person name="Ohm R.A."/>
            <person name="Martin F."/>
            <person name="Silar P."/>
            <person name="Natvig D.O."/>
            <person name="Lalanne C."/>
            <person name="Gautier V."/>
            <person name="Ament-Velasquez S.L."/>
            <person name="Kruys A."/>
            <person name="Hutchinson M.I."/>
            <person name="Powell A.J."/>
            <person name="Barry K."/>
            <person name="Miller A.N."/>
            <person name="Grigoriev I.V."/>
            <person name="Debuchy R."/>
            <person name="Gladieux P."/>
            <person name="Hiltunen Thoren M."/>
            <person name="Johannesson H."/>
        </authorList>
    </citation>
    <scope>NUCLEOTIDE SEQUENCE</scope>
    <source>
        <strain evidence="4">PSN293</strain>
    </source>
</reference>
<dbReference type="InterPro" id="IPR017441">
    <property type="entry name" value="Protein_kinase_ATP_BS"/>
</dbReference>
<evidence type="ECO:0000313" key="5">
    <source>
        <dbReference type="Proteomes" id="UP001301769"/>
    </source>
</evidence>
<dbReference type="Proteomes" id="UP001301769">
    <property type="component" value="Unassembled WGS sequence"/>
</dbReference>
<dbReference type="GO" id="GO:0004674">
    <property type="term" value="F:protein serine/threonine kinase activity"/>
    <property type="evidence" value="ECO:0007669"/>
    <property type="project" value="TreeGrafter"/>
</dbReference>
<dbReference type="GO" id="GO:0005524">
    <property type="term" value="F:ATP binding"/>
    <property type="evidence" value="ECO:0007669"/>
    <property type="project" value="UniProtKB-UniRule"/>
</dbReference>
<dbReference type="PANTHER" id="PTHR24359">
    <property type="entry name" value="SERINE/THREONINE-PROTEIN KINASE SBK1"/>
    <property type="match status" value="1"/>
</dbReference>
<sequence length="592" mass="67212">MRPRAGKSSQPPVFRSAPQTDPVVPPPHSNLLQVPSPTPAHLLQETFLRARDFHSGMILREKLAKKICGSNRSTMCPPSPKPERMTDEFTSAHGPRTYQRIFAVLVLLEKSLRIRRFIKEKVTDRDLPLTLRLSDEKMFRRTDKRQSNPLACFKGWSLPAKKRFEQVQWGVKAPYFCQGSDDRPVLRFSFDSKVILPFTFREMVGEGAHGVVFKVCIHEGHHGFGGHTRPFALKILKDRDAKALTRESMVPKLLSREPHPNILPLLATLEQRGKYSLLFESAETSLAKYWDQTPLPAAGHQTTLWLARECAGLARGLTRIHGPHMVAIGVLAHLDSFKDKLEPGEHHRVRAEKPSEPSSYSVYIAPRHGDLKAENLLLFPSTTGADGASRDPSQDYTIKISDFGLSGFDPIENPKGRITGSYAPPESETHPVIYGNLCDVWSLGCLYLEFIVWYFGGKELLETFIKLRNQEPTCRFFETYPLDQAVSDVHTRHFAQVKGCVLKFIRTLRNHERCTRYFSDFLDLIEGSMLVIDDGHLPHDPKDKGHHGPPIEGQERIRQNCRKVASRLDEMYTTCLKDEDYAFKSLNPNTTE</sequence>
<reference evidence="4" key="2">
    <citation type="submission" date="2023-05" db="EMBL/GenBank/DDBJ databases">
        <authorList>
            <consortium name="Lawrence Berkeley National Laboratory"/>
            <person name="Steindorff A."/>
            <person name="Hensen N."/>
            <person name="Bonometti L."/>
            <person name="Westerberg I."/>
            <person name="Brannstrom I.O."/>
            <person name="Guillou S."/>
            <person name="Cros-Aarteil S."/>
            <person name="Calhoun S."/>
            <person name="Haridas S."/>
            <person name="Kuo A."/>
            <person name="Mondo S."/>
            <person name="Pangilinan J."/>
            <person name="Riley R."/>
            <person name="Labutti K."/>
            <person name="Andreopoulos B."/>
            <person name="Lipzen A."/>
            <person name="Chen C."/>
            <person name="Yanf M."/>
            <person name="Daum C."/>
            <person name="Ng V."/>
            <person name="Clum A."/>
            <person name="Ohm R."/>
            <person name="Martin F."/>
            <person name="Silar P."/>
            <person name="Natvig D."/>
            <person name="Lalanne C."/>
            <person name="Gautier V."/>
            <person name="Ament-Velasquez S.L."/>
            <person name="Kruys A."/>
            <person name="Hutchinson M.I."/>
            <person name="Powell A.J."/>
            <person name="Barry K."/>
            <person name="Miller A.N."/>
            <person name="Grigoriev I.V."/>
            <person name="Debuchy R."/>
            <person name="Gladieux P."/>
            <person name="Thoren M.H."/>
            <person name="Johannesson H."/>
        </authorList>
    </citation>
    <scope>NUCLEOTIDE SEQUENCE</scope>
    <source>
        <strain evidence="4">PSN293</strain>
    </source>
</reference>
<dbReference type="AlphaFoldDB" id="A0AAN6Y464"/>
<dbReference type="PANTHER" id="PTHR24359:SF37">
    <property type="entry name" value="PROTEIN KINASE DOMAIN-CONTAINING PROTEIN"/>
    <property type="match status" value="1"/>
</dbReference>
<evidence type="ECO:0000256" key="2">
    <source>
        <dbReference type="SAM" id="MobiDB-lite"/>
    </source>
</evidence>
<dbReference type="EMBL" id="MU858130">
    <property type="protein sequence ID" value="KAK4212329.1"/>
    <property type="molecule type" value="Genomic_DNA"/>
</dbReference>
<keyword evidence="4" id="KW-0808">Transferase</keyword>
<dbReference type="SUPFAM" id="SSF56112">
    <property type="entry name" value="Protein kinase-like (PK-like)"/>
    <property type="match status" value="1"/>
</dbReference>
<dbReference type="PROSITE" id="PS50011">
    <property type="entry name" value="PROTEIN_KINASE_DOM"/>
    <property type="match status" value="1"/>
</dbReference>
<proteinExistence type="predicted"/>
<dbReference type="PROSITE" id="PS00107">
    <property type="entry name" value="PROTEIN_KINASE_ATP"/>
    <property type="match status" value="1"/>
</dbReference>
<dbReference type="Gene3D" id="1.10.510.10">
    <property type="entry name" value="Transferase(Phosphotransferase) domain 1"/>
    <property type="match status" value="2"/>
</dbReference>
<name>A0AAN6Y464_9PEZI</name>
<keyword evidence="4" id="KW-0418">Kinase</keyword>
<evidence type="ECO:0000259" key="3">
    <source>
        <dbReference type="PROSITE" id="PS50011"/>
    </source>
</evidence>
<evidence type="ECO:0000313" key="4">
    <source>
        <dbReference type="EMBL" id="KAK4212329.1"/>
    </source>
</evidence>
<dbReference type="InterPro" id="IPR011009">
    <property type="entry name" value="Kinase-like_dom_sf"/>
</dbReference>